<proteinExistence type="predicted"/>
<gene>
    <name evidence="1" type="ORF">K239x_40770</name>
</gene>
<dbReference type="AlphaFoldDB" id="A0A517NY80"/>
<evidence type="ECO:0008006" key="3">
    <source>
        <dbReference type="Google" id="ProtNLM"/>
    </source>
</evidence>
<sequence length="411" mass="46378">MSTECWSEDFIQLNGKHITLTTDIDDLANNADLIAAFDAAVGQWESFWQLPSGSLQDFKVDACVMADKQRFQLDGRIPLSVPDFPFGFALQDRVWVVAQKSQYYTRHLLLHEGVHSLAYHQFGGTGPSWFMEGTAEMLAVHRHFGSDTKINQLPKDRASVPYWGRFKVMDQSRDANTIPSLGSVLGYPRDLQSDVESYGWSWAATMLLYQYPDTRDAFFASAKTPAPNDAVFNNDLKRRLQNTWPVVTARWRLMCHDIDYGFDWSREQVSLSMNDQVWDGKPLKLDIKANQGWQSIGVRLSPGMKLSVTPAGNCTLADQPKPWLSYPSGITLRYHRGRPLGQLLACLLPDTPDQDQATKTNLRPLQVAAITRPSQIPIKENCWLLFRINDVTGELSDNQGGYQLTIDSASK</sequence>
<dbReference type="Proteomes" id="UP000319817">
    <property type="component" value="Chromosome"/>
</dbReference>
<dbReference type="Gene3D" id="2.60.120.430">
    <property type="entry name" value="Galactose-binding lectin"/>
    <property type="match status" value="1"/>
</dbReference>
<dbReference type="EMBL" id="CP036526">
    <property type="protein sequence ID" value="QDT12069.1"/>
    <property type="molecule type" value="Genomic_DNA"/>
</dbReference>
<accession>A0A517NY80</accession>
<name>A0A517NY80_9BACT</name>
<evidence type="ECO:0000313" key="2">
    <source>
        <dbReference type="Proteomes" id="UP000319817"/>
    </source>
</evidence>
<reference evidence="1 2" key="1">
    <citation type="submission" date="2019-02" db="EMBL/GenBank/DDBJ databases">
        <title>Deep-cultivation of Planctomycetes and their phenomic and genomic characterization uncovers novel biology.</title>
        <authorList>
            <person name="Wiegand S."/>
            <person name="Jogler M."/>
            <person name="Boedeker C."/>
            <person name="Pinto D."/>
            <person name="Vollmers J."/>
            <person name="Rivas-Marin E."/>
            <person name="Kohn T."/>
            <person name="Peeters S.H."/>
            <person name="Heuer A."/>
            <person name="Rast P."/>
            <person name="Oberbeckmann S."/>
            <person name="Bunk B."/>
            <person name="Jeske O."/>
            <person name="Meyerdierks A."/>
            <person name="Storesund J.E."/>
            <person name="Kallscheuer N."/>
            <person name="Luecker S."/>
            <person name="Lage O.M."/>
            <person name="Pohl T."/>
            <person name="Merkel B.J."/>
            <person name="Hornburger P."/>
            <person name="Mueller R.-W."/>
            <person name="Bruemmer F."/>
            <person name="Labrenz M."/>
            <person name="Spormann A.M."/>
            <person name="Op den Camp H."/>
            <person name="Overmann J."/>
            <person name="Amann R."/>
            <person name="Jetten M.S.M."/>
            <person name="Mascher T."/>
            <person name="Medema M.H."/>
            <person name="Devos D.P."/>
            <person name="Kaster A.-K."/>
            <person name="Ovreas L."/>
            <person name="Rohde M."/>
            <person name="Galperin M.Y."/>
            <person name="Jogler C."/>
        </authorList>
    </citation>
    <scope>NUCLEOTIDE SEQUENCE [LARGE SCALE GENOMIC DNA]</scope>
    <source>
        <strain evidence="1 2">K23_9</strain>
    </source>
</reference>
<organism evidence="1 2">
    <name type="scientific">Stieleria marina</name>
    <dbReference type="NCBI Taxonomy" id="1930275"/>
    <lineage>
        <taxon>Bacteria</taxon>
        <taxon>Pseudomonadati</taxon>
        <taxon>Planctomycetota</taxon>
        <taxon>Planctomycetia</taxon>
        <taxon>Pirellulales</taxon>
        <taxon>Pirellulaceae</taxon>
        <taxon>Stieleria</taxon>
    </lineage>
</organism>
<protein>
    <recommendedName>
        <fullName evidence="3">DUF1570 domain-containing protein</fullName>
    </recommendedName>
</protein>
<evidence type="ECO:0000313" key="1">
    <source>
        <dbReference type="EMBL" id="QDT12069.1"/>
    </source>
</evidence>
<keyword evidence="2" id="KW-1185">Reference proteome</keyword>